<dbReference type="Proteomes" id="UP001153365">
    <property type="component" value="Unassembled WGS sequence"/>
</dbReference>
<proteinExistence type="predicted"/>
<organism evidence="1 2">
    <name type="scientific">Phakopsora pachyrhizi</name>
    <name type="common">Asian soybean rust disease fungus</name>
    <dbReference type="NCBI Taxonomy" id="170000"/>
    <lineage>
        <taxon>Eukaryota</taxon>
        <taxon>Fungi</taxon>
        <taxon>Dikarya</taxon>
        <taxon>Basidiomycota</taxon>
        <taxon>Pucciniomycotina</taxon>
        <taxon>Pucciniomycetes</taxon>
        <taxon>Pucciniales</taxon>
        <taxon>Phakopsoraceae</taxon>
        <taxon>Phakopsora</taxon>
    </lineage>
</organism>
<keyword evidence="2" id="KW-1185">Reference proteome</keyword>
<gene>
    <name evidence="1" type="ORF">PPACK8108_LOCUS22677</name>
</gene>
<accession>A0AAV0BKH8</accession>
<sequence>MKSILMLEELAEEEGEENQRLDNLLMFGEGLGLVPELHSQRGGKEDMRKSNEIGQDTCEKEKVGLETAEEGEEESMTAKGRVWTSLERCPKRGIAG</sequence>
<comment type="caution">
    <text evidence="1">The sequence shown here is derived from an EMBL/GenBank/DDBJ whole genome shotgun (WGS) entry which is preliminary data.</text>
</comment>
<evidence type="ECO:0000313" key="1">
    <source>
        <dbReference type="EMBL" id="CAH7687832.1"/>
    </source>
</evidence>
<dbReference type="EMBL" id="CALTRL010005912">
    <property type="protein sequence ID" value="CAH7687832.1"/>
    <property type="molecule type" value="Genomic_DNA"/>
</dbReference>
<name>A0AAV0BKH8_PHAPC</name>
<protein>
    <submittedName>
        <fullName evidence="1">Uncharacterized protein</fullName>
    </submittedName>
</protein>
<dbReference type="AlphaFoldDB" id="A0AAV0BKH8"/>
<reference evidence="1" key="1">
    <citation type="submission" date="2022-06" db="EMBL/GenBank/DDBJ databases">
        <authorList>
            <consortium name="SYNGENTA / RWTH Aachen University"/>
        </authorList>
    </citation>
    <scope>NUCLEOTIDE SEQUENCE</scope>
</reference>
<evidence type="ECO:0000313" key="2">
    <source>
        <dbReference type="Proteomes" id="UP001153365"/>
    </source>
</evidence>